<comment type="caution">
    <text evidence="1">The sequence shown here is derived from an EMBL/GenBank/DDBJ whole genome shotgun (WGS) entry which is preliminary data.</text>
</comment>
<dbReference type="VEuPathDB" id="VectorBase:HLOH_051625"/>
<evidence type="ECO:0000313" key="2">
    <source>
        <dbReference type="Proteomes" id="UP000821853"/>
    </source>
</evidence>
<keyword evidence="2" id="KW-1185">Reference proteome</keyword>
<gene>
    <name evidence="1" type="ORF">HPB48_026761</name>
</gene>
<evidence type="ECO:0000313" key="1">
    <source>
        <dbReference type="EMBL" id="KAH9384748.1"/>
    </source>
</evidence>
<name>A0A9J6HBK6_HAELO</name>
<proteinExistence type="predicted"/>
<dbReference type="EMBL" id="JABSTR010003031">
    <property type="protein sequence ID" value="KAH9384748.1"/>
    <property type="molecule type" value="Genomic_DNA"/>
</dbReference>
<dbReference type="Proteomes" id="UP000821853">
    <property type="component" value="Unassembled WGS sequence"/>
</dbReference>
<organism evidence="1 2">
    <name type="scientific">Haemaphysalis longicornis</name>
    <name type="common">Bush tick</name>
    <dbReference type="NCBI Taxonomy" id="44386"/>
    <lineage>
        <taxon>Eukaryota</taxon>
        <taxon>Metazoa</taxon>
        <taxon>Ecdysozoa</taxon>
        <taxon>Arthropoda</taxon>
        <taxon>Chelicerata</taxon>
        <taxon>Arachnida</taxon>
        <taxon>Acari</taxon>
        <taxon>Parasitiformes</taxon>
        <taxon>Ixodida</taxon>
        <taxon>Ixodoidea</taxon>
        <taxon>Ixodidae</taxon>
        <taxon>Haemaphysalinae</taxon>
        <taxon>Haemaphysalis</taxon>
    </lineage>
</organism>
<dbReference type="AlphaFoldDB" id="A0A9J6HBK6"/>
<sequence length="128" mass="14293">MELRDGILKEPGAALRLCTPLNMAHSSQGSALVGYSDDTELRPLKLRGADSCWTGMCGVRLHSQSDVLSSPCYDSCVDTSRCVCPLDDEVCATVDVHLRTFPAEYLLTRKVRQQEYSPLFVETRREPR</sequence>
<protein>
    <submittedName>
        <fullName evidence="1">Uncharacterized protein</fullName>
    </submittedName>
</protein>
<reference evidence="1 2" key="1">
    <citation type="journal article" date="2020" name="Cell">
        <title>Large-Scale Comparative Analyses of Tick Genomes Elucidate Their Genetic Diversity and Vector Capacities.</title>
        <authorList>
            <consortium name="Tick Genome and Microbiome Consortium (TIGMIC)"/>
            <person name="Jia N."/>
            <person name="Wang J."/>
            <person name="Shi W."/>
            <person name="Du L."/>
            <person name="Sun Y."/>
            <person name="Zhan W."/>
            <person name="Jiang J.F."/>
            <person name="Wang Q."/>
            <person name="Zhang B."/>
            <person name="Ji P."/>
            <person name="Bell-Sakyi L."/>
            <person name="Cui X.M."/>
            <person name="Yuan T.T."/>
            <person name="Jiang B.G."/>
            <person name="Yang W.F."/>
            <person name="Lam T.T."/>
            <person name="Chang Q.C."/>
            <person name="Ding S.J."/>
            <person name="Wang X.J."/>
            <person name="Zhu J.G."/>
            <person name="Ruan X.D."/>
            <person name="Zhao L."/>
            <person name="Wei J.T."/>
            <person name="Ye R.Z."/>
            <person name="Que T.C."/>
            <person name="Du C.H."/>
            <person name="Zhou Y.H."/>
            <person name="Cheng J.X."/>
            <person name="Dai P.F."/>
            <person name="Guo W.B."/>
            <person name="Han X.H."/>
            <person name="Huang E.J."/>
            <person name="Li L.F."/>
            <person name="Wei W."/>
            <person name="Gao Y.C."/>
            <person name="Liu J.Z."/>
            <person name="Shao H.Z."/>
            <person name="Wang X."/>
            <person name="Wang C.C."/>
            <person name="Yang T.C."/>
            <person name="Huo Q.B."/>
            <person name="Li W."/>
            <person name="Chen H.Y."/>
            <person name="Chen S.E."/>
            <person name="Zhou L.G."/>
            <person name="Ni X.B."/>
            <person name="Tian J.H."/>
            <person name="Sheng Y."/>
            <person name="Liu T."/>
            <person name="Pan Y.S."/>
            <person name="Xia L.Y."/>
            <person name="Li J."/>
            <person name="Zhao F."/>
            <person name="Cao W.C."/>
        </authorList>
    </citation>
    <scope>NUCLEOTIDE SEQUENCE [LARGE SCALE GENOMIC DNA]</scope>
    <source>
        <strain evidence="1">HaeL-2018</strain>
    </source>
</reference>
<accession>A0A9J6HBK6</accession>